<dbReference type="Gene3D" id="2.60.120.380">
    <property type="match status" value="1"/>
</dbReference>
<feature type="chain" id="PRO_5013204279" evidence="1">
    <location>
        <begin position="22"/>
        <end position="507"/>
    </location>
</feature>
<evidence type="ECO:0000256" key="1">
    <source>
        <dbReference type="SAM" id="SignalP"/>
    </source>
</evidence>
<dbReference type="Proteomes" id="UP000188276">
    <property type="component" value="Unassembled WGS sequence"/>
</dbReference>
<gene>
    <name evidence="2" type="ORF">VR7878_03792</name>
</gene>
<organism evidence="2 3">
    <name type="scientific">Vibrio ruber (strain DSM 16370 / JCM 11486 / BCRC 17186 / CECT 7878 / LMG 23124 / VR1)</name>
    <dbReference type="NCBI Taxonomy" id="1123498"/>
    <lineage>
        <taxon>Bacteria</taxon>
        <taxon>Pseudomonadati</taxon>
        <taxon>Pseudomonadota</taxon>
        <taxon>Gammaproteobacteria</taxon>
        <taxon>Vibrionales</taxon>
        <taxon>Vibrionaceae</taxon>
        <taxon>Vibrio</taxon>
    </lineage>
</organism>
<keyword evidence="1" id="KW-0732">Signal</keyword>
<evidence type="ECO:0000313" key="3">
    <source>
        <dbReference type="Proteomes" id="UP000188276"/>
    </source>
</evidence>
<protein>
    <submittedName>
        <fullName evidence="2">Uncharacterized protein</fullName>
    </submittedName>
</protein>
<feature type="signal peptide" evidence="1">
    <location>
        <begin position="1"/>
        <end position="21"/>
    </location>
</feature>
<evidence type="ECO:0000313" key="2">
    <source>
        <dbReference type="EMBL" id="SJN59892.1"/>
    </source>
</evidence>
<sequence length="507" mass="55709">MRKHLSWILLLPSVFSGYALAGAENAPYFDQLLSADHAQLSQKVAPIESAQRQTFVPMQLDLSDLDLSDKVSILPQAGKLEGLAEHVAKTSAQNLMLSATAEDGSDTVTPLCDTLAAGTLYTLSGVQKDGVYCYHFEVKKRSKIMALLVGQAETTDMKLSVLRHGANDQLFIVGTSDHSGNADEVVSAVVEPGHYYWYMEAKAAENASIQFGVSIDSNIDTYEPNDTPQTSTRLPETRNMIVGNIDSASDLDYYLYTVEKGKKIDIEVDDSHSPKQWLFSLSVLSGSVEREANTSHYLVTEGTQLLLQVKHNPEKTVDASKQYRVLLGPSVASMKSSSVQGEPDVVRLMLKDTAHLPNILRHGPTGLYLTTQVYNKLTWQVVLTDSTGQPAANAPVNFYYDLNVFKYDYQSEQYFYPFYEPTVVGAYTNNQGVAKGEIIVGRNNCEVEFEVIQEAYVYNHKVTYRTGFDAGIWSIKVPGTSIGVGGSEVPGVTLGHICTQKVLNVEG</sequence>
<dbReference type="EMBL" id="FULE01000067">
    <property type="protein sequence ID" value="SJN59892.1"/>
    <property type="molecule type" value="Genomic_DNA"/>
</dbReference>
<reference evidence="3" key="1">
    <citation type="submission" date="2017-02" db="EMBL/GenBank/DDBJ databases">
        <authorList>
            <person name="Rodrigo-Torres L."/>
            <person name="Arahal R.D."/>
            <person name="Lucena T."/>
        </authorList>
    </citation>
    <scope>NUCLEOTIDE SEQUENCE [LARGE SCALE GENOMIC DNA]</scope>
    <source>
        <strain evidence="3">CECT 7878</strain>
    </source>
</reference>
<accession>A0A1R4LTG1</accession>
<keyword evidence="3" id="KW-1185">Reference proteome</keyword>
<name>A0A1R4LTG1_VIBR1</name>
<dbReference type="OrthoDB" id="5901060at2"/>
<proteinExistence type="predicted"/>
<dbReference type="STRING" id="1123498.VR7878_03792"/>
<dbReference type="RefSeq" id="WP_077337625.1">
    <property type="nucleotide sequence ID" value="NZ_FULE01000067.1"/>
</dbReference>
<dbReference type="AlphaFoldDB" id="A0A1R4LTG1"/>
<dbReference type="SUPFAM" id="SSF89260">
    <property type="entry name" value="Collagen-binding domain"/>
    <property type="match status" value="1"/>
</dbReference>